<dbReference type="KEGG" id="awe:JG540_08850"/>
<evidence type="ECO:0000256" key="1">
    <source>
        <dbReference type="SAM" id="MobiDB-lite"/>
    </source>
</evidence>
<evidence type="ECO:0000256" key="2">
    <source>
        <dbReference type="SAM" id="SignalP"/>
    </source>
</evidence>
<feature type="chain" id="PRO_5032994970" description="DUF4352 domain-containing protein" evidence="2">
    <location>
        <begin position="29"/>
        <end position="222"/>
    </location>
</feature>
<keyword evidence="2" id="KW-0732">Signal</keyword>
<protein>
    <recommendedName>
        <fullName evidence="5">DUF4352 domain-containing protein</fullName>
    </recommendedName>
</protein>
<sequence length="222" mass="21524">MKRMSKKSAVLLALPLCLGVLLPGCSRAQAPGDAAATASAGAASASETASATPGASGTPLGQTSSPAPEGGGSVGSGEDGSGSGDPEAERQLAPAPIQEPAVLESGATITLGELSSTSLSSEEPGEVAGAGVLVPVTVSNPGAEALSLESLVVTFYYGADNTPAPVHPSATEPAPGSVEAGQSVSFSVAFRVPADSREQVRVVVDLDASLKAAVFEGAAPSA</sequence>
<keyword evidence="4" id="KW-1185">Reference proteome</keyword>
<feature type="compositionally biased region" description="Low complexity" evidence="1">
    <location>
        <begin position="28"/>
        <end position="68"/>
    </location>
</feature>
<organism evidence="3 4">
    <name type="scientific">Actinomyces weissii</name>
    <dbReference type="NCBI Taxonomy" id="675090"/>
    <lineage>
        <taxon>Bacteria</taxon>
        <taxon>Bacillati</taxon>
        <taxon>Actinomycetota</taxon>
        <taxon>Actinomycetes</taxon>
        <taxon>Actinomycetales</taxon>
        <taxon>Actinomycetaceae</taxon>
        <taxon>Actinomyces</taxon>
    </lineage>
</organism>
<accession>A0A7T7S1P3</accession>
<name>A0A7T7S1P3_9ACTO</name>
<evidence type="ECO:0000313" key="4">
    <source>
        <dbReference type="Proteomes" id="UP000595895"/>
    </source>
</evidence>
<feature type="compositionally biased region" description="Gly residues" evidence="1">
    <location>
        <begin position="69"/>
        <end position="83"/>
    </location>
</feature>
<feature type="region of interest" description="Disordered" evidence="1">
    <location>
        <begin position="28"/>
        <end position="92"/>
    </location>
</feature>
<dbReference type="Proteomes" id="UP000595895">
    <property type="component" value="Chromosome"/>
</dbReference>
<evidence type="ECO:0008006" key="5">
    <source>
        <dbReference type="Google" id="ProtNLM"/>
    </source>
</evidence>
<reference evidence="3 4" key="1">
    <citation type="submission" date="2020-12" db="EMBL/GenBank/DDBJ databases">
        <authorList>
            <person name="Zhou J."/>
        </authorList>
    </citation>
    <scope>NUCLEOTIDE SEQUENCE [LARGE SCALE GENOMIC DNA]</scope>
    <source>
        <strain evidence="3 4">CCUG 61299</strain>
    </source>
</reference>
<evidence type="ECO:0000313" key="3">
    <source>
        <dbReference type="EMBL" id="QQM67126.1"/>
    </source>
</evidence>
<dbReference type="RefSeq" id="WP_200275438.1">
    <property type="nucleotide sequence ID" value="NZ_CP066802.1"/>
</dbReference>
<dbReference type="EMBL" id="CP066802">
    <property type="protein sequence ID" value="QQM67126.1"/>
    <property type="molecule type" value="Genomic_DNA"/>
</dbReference>
<dbReference type="AlphaFoldDB" id="A0A7T7S1P3"/>
<gene>
    <name evidence="3" type="ORF">JG540_08850</name>
</gene>
<feature type="signal peptide" evidence="2">
    <location>
        <begin position="1"/>
        <end position="28"/>
    </location>
</feature>
<proteinExistence type="predicted"/>